<keyword evidence="3 9" id="KW-0808">Transferase</keyword>
<evidence type="ECO:0000313" key="9">
    <source>
        <dbReference type="EMBL" id="AZN43300.1"/>
    </source>
</evidence>
<dbReference type="PANTHER" id="PTHR30576">
    <property type="entry name" value="COLANIC BIOSYNTHESIS UDP-GLUCOSE LIPID CARRIER TRANSFERASE"/>
    <property type="match status" value="1"/>
</dbReference>
<evidence type="ECO:0000256" key="1">
    <source>
        <dbReference type="ARBA" id="ARBA00004141"/>
    </source>
</evidence>
<keyword evidence="4 7" id="KW-0812">Transmembrane</keyword>
<evidence type="ECO:0000313" key="10">
    <source>
        <dbReference type="Proteomes" id="UP000272528"/>
    </source>
</evidence>
<comment type="subcellular location">
    <subcellularLocation>
        <location evidence="1">Membrane</location>
        <topology evidence="1">Multi-pass membrane protein</topology>
    </subcellularLocation>
</comment>
<name>A0A3S9AC60_9BACL</name>
<feature type="domain" description="Bacterial sugar transferase" evidence="8">
    <location>
        <begin position="258"/>
        <end position="439"/>
    </location>
</feature>
<dbReference type="GO" id="GO:0016780">
    <property type="term" value="F:phosphotransferase activity, for other substituted phosphate groups"/>
    <property type="evidence" value="ECO:0007669"/>
    <property type="project" value="TreeGrafter"/>
</dbReference>
<dbReference type="Proteomes" id="UP000272528">
    <property type="component" value="Chromosome"/>
</dbReference>
<feature type="transmembrane region" description="Helical" evidence="7">
    <location>
        <begin position="49"/>
        <end position="70"/>
    </location>
</feature>
<feature type="transmembrane region" description="Helical" evidence="7">
    <location>
        <begin position="82"/>
        <end position="103"/>
    </location>
</feature>
<dbReference type="NCBIfam" id="TIGR03025">
    <property type="entry name" value="EPS_sugtrans"/>
    <property type="match status" value="1"/>
</dbReference>
<keyword evidence="5 7" id="KW-1133">Transmembrane helix</keyword>
<gene>
    <name evidence="9" type="ORF">EJC50_29135</name>
</gene>
<feature type="transmembrane region" description="Helical" evidence="7">
    <location>
        <begin position="263"/>
        <end position="284"/>
    </location>
</feature>
<reference evidence="10" key="1">
    <citation type="submission" date="2018-12" db="EMBL/GenBank/DDBJ databases">
        <title>Genome sequence of Peanibacillus sp.</title>
        <authorList>
            <person name="Subramani G."/>
            <person name="Srinivasan S."/>
            <person name="Kim M.K."/>
        </authorList>
    </citation>
    <scope>NUCLEOTIDE SEQUENCE [LARGE SCALE GENOMIC DNA]</scope>
    <source>
        <strain evidence="10">18JY67-1</strain>
    </source>
</reference>
<feature type="transmembrane region" description="Helical" evidence="7">
    <location>
        <begin position="109"/>
        <end position="134"/>
    </location>
</feature>
<evidence type="ECO:0000256" key="3">
    <source>
        <dbReference type="ARBA" id="ARBA00022679"/>
    </source>
</evidence>
<keyword evidence="6 7" id="KW-0472">Membrane</keyword>
<feature type="transmembrane region" description="Helical" evidence="7">
    <location>
        <begin position="12"/>
        <end position="29"/>
    </location>
</feature>
<protein>
    <submittedName>
        <fullName evidence="9">Sugar transferase</fullName>
    </submittedName>
</protein>
<dbReference type="GO" id="GO:0016020">
    <property type="term" value="C:membrane"/>
    <property type="evidence" value="ECO:0007669"/>
    <property type="project" value="UniProtKB-SubCell"/>
</dbReference>
<dbReference type="OrthoDB" id="9808602at2"/>
<dbReference type="InterPro" id="IPR017475">
    <property type="entry name" value="EPS_sugar_tfrase"/>
</dbReference>
<dbReference type="RefSeq" id="WP_126019713.1">
    <property type="nucleotide sequence ID" value="NZ_CP034437.1"/>
</dbReference>
<dbReference type="InterPro" id="IPR003362">
    <property type="entry name" value="Bact_transf"/>
</dbReference>
<dbReference type="PANTHER" id="PTHR30576:SF0">
    <property type="entry name" value="UNDECAPRENYL-PHOSPHATE N-ACETYLGALACTOSAMINYL 1-PHOSPHATE TRANSFERASE-RELATED"/>
    <property type="match status" value="1"/>
</dbReference>
<dbReference type="AlphaFoldDB" id="A0A3S9AC60"/>
<evidence type="ECO:0000256" key="6">
    <source>
        <dbReference type="ARBA" id="ARBA00023136"/>
    </source>
</evidence>
<dbReference type="KEGG" id="palb:EJC50_29135"/>
<organism evidence="9 10">
    <name type="scientific">Paenibacillus albus</name>
    <dbReference type="NCBI Taxonomy" id="2495582"/>
    <lineage>
        <taxon>Bacteria</taxon>
        <taxon>Bacillati</taxon>
        <taxon>Bacillota</taxon>
        <taxon>Bacilli</taxon>
        <taxon>Bacillales</taxon>
        <taxon>Paenibacillaceae</taxon>
        <taxon>Paenibacillus</taxon>
    </lineage>
</organism>
<keyword evidence="10" id="KW-1185">Reference proteome</keyword>
<dbReference type="EMBL" id="CP034437">
    <property type="protein sequence ID" value="AZN43300.1"/>
    <property type="molecule type" value="Genomic_DNA"/>
</dbReference>
<dbReference type="Pfam" id="PF02397">
    <property type="entry name" value="Bac_transf"/>
    <property type="match status" value="1"/>
</dbReference>
<accession>A0A3S9AC60</accession>
<evidence type="ECO:0000256" key="4">
    <source>
        <dbReference type="ARBA" id="ARBA00022692"/>
    </source>
</evidence>
<evidence type="ECO:0000256" key="2">
    <source>
        <dbReference type="ARBA" id="ARBA00006464"/>
    </source>
</evidence>
<evidence type="ECO:0000256" key="7">
    <source>
        <dbReference type="SAM" id="Phobius"/>
    </source>
</evidence>
<sequence length="475" mass="53681">MNRRTRLSQSAWFVAAVDALLILACFWFARMLRYREPGLTAAGHDLDTVMGQALWIAAIAVIMLYLFSLYQFSGRLESSKYYYNLVISHLVMGVFLIGGQLFFHPFLLAGSLMVIAFVLQFFVLFAARAVLFAIQSHGLKKKRALLIVNDPSEDMILVERMLDKGDKWFDIYGIVQNSESSQLHDYSSEIDLFLLSPNLESTVKAEIIRYAGANRKEVLLIPSFYEMFVIGAETQSIGDLILYSIVPTKLSLLDKILKRAIDIVGAGILLLLTSPLMLLAWILVPLTSKGKALYSQERVGLDERSFKVLKFRSMVDNAEKSTGPVLAAERDNRITKLGKFMRATRIDELPQLFNVLRGDMSLVGPRPEREFFTNEFKKELPHYSYRFMVKPGITGLAQVMGNYSTLPADKLRFDLLYIKNYSPIMDLKILLQTIIVVLQREQSKGVSTAGFSSVSSAMKRLLNNQANMAVFKESK</sequence>
<comment type="similarity">
    <text evidence="2">Belongs to the bacterial sugar transferase family.</text>
</comment>
<evidence type="ECO:0000256" key="5">
    <source>
        <dbReference type="ARBA" id="ARBA00022989"/>
    </source>
</evidence>
<evidence type="ECO:0000259" key="8">
    <source>
        <dbReference type="Pfam" id="PF02397"/>
    </source>
</evidence>
<proteinExistence type="inferred from homology"/>